<gene>
    <name evidence="7" type="ORF">AVEN_91547_1</name>
</gene>
<keyword evidence="3 6" id="KW-1133">Transmembrane helix</keyword>
<comment type="caution">
    <text evidence="7">The sequence shown here is derived from an EMBL/GenBank/DDBJ whole genome shotgun (WGS) entry which is preliminary data.</text>
</comment>
<dbReference type="GO" id="GO:0016020">
    <property type="term" value="C:membrane"/>
    <property type="evidence" value="ECO:0007669"/>
    <property type="project" value="UniProtKB-SubCell"/>
</dbReference>
<dbReference type="GO" id="GO:0038023">
    <property type="term" value="F:signaling receptor activity"/>
    <property type="evidence" value="ECO:0007669"/>
    <property type="project" value="UniProtKB-ARBA"/>
</dbReference>
<keyword evidence="5" id="KW-0675">Receptor</keyword>
<feature type="transmembrane region" description="Helical" evidence="6">
    <location>
        <begin position="210"/>
        <end position="234"/>
    </location>
</feature>
<feature type="transmembrane region" description="Helical" evidence="6">
    <location>
        <begin position="148"/>
        <end position="169"/>
    </location>
</feature>
<evidence type="ECO:0000256" key="3">
    <source>
        <dbReference type="ARBA" id="ARBA00022989"/>
    </source>
</evidence>
<evidence type="ECO:0000256" key="2">
    <source>
        <dbReference type="ARBA" id="ARBA00022692"/>
    </source>
</evidence>
<dbReference type="AlphaFoldDB" id="A0A4Y2BIY5"/>
<dbReference type="PANTHER" id="PTHR21421">
    <property type="entry name" value="GUSTATORY RECEPTOR"/>
    <property type="match status" value="1"/>
</dbReference>
<dbReference type="EMBL" id="BGPR01000084">
    <property type="protein sequence ID" value="GBL92221.1"/>
    <property type="molecule type" value="Genomic_DNA"/>
</dbReference>
<evidence type="ECO:0000256" key="1">
    <source>
        <dbReference type="ARBA" id="ARBA00004141"/>
    </source>
</evidence>
<organism evidence="7 8">
    <name type="scientific">Araneus ventricosus</name>
    <name type="common">Orbweaver spider</name>
    <name type="synonym">Epeira ventricosa</name>
    <dbReference type="NCBI Taxonomy" id="182803"/>
    <lineage>
        <taxon>Eukaryota</taxon>
        <taxon>Metazoa</taxon>
        <taxon>Ecdysozoa</taxon>
        <taxon>Arthropoda</taxon>
        <taxon>Chelicerata</taxon>
        <taxon>Arachnida</taxon>
        <taxon>Araneae</taxon>
        <taxon>Araneomorphae</taxon>
        <taxon>Entelegynae</taxon>
        <taxon>Araneoidea</taxon>
        <taxon>Araneidae</taxon>
        <taxon>Araneus</taxon>
    </lineage>
</organism>
<feature type="transmembrane region" description="Helical" evidence="6">
    <location>
        <begin position="314"/>
        <end position="340"/>
    </location>
</feature>
<evidence type="ECO:0000256" key="5">
    <source>
        <dbReference type="ARBA" id="ARBA00023170"/>
    </source>
</evidence>
<evidence type="ECO:0008006" key="9">
    <source>
        <dbReference type="Google" id="ProtNLM"/>
    </source>
</evidence>
<dbReference type="OrthoDB" id="6426398at2759"/>
<proteinExistence type="predicted"/>
<dbReference type="GO" id="GO:0051606">
    <property type="term" value="P:detection of stimulus"/>
    <property type="evidence" value="ECO:0007669"/>
    <property type="project" value="UniProtKB-ARBA"/>
</dbReference>
<evidence type="ECO:0000256" key="4">
    <source>
        <dbReference type="ARBA" id="ARBA00023136"/>
    </source>
</evidence>
<feature type="transmembrane region" description="Helical" evidence="6">
    <location>
        <begin position="394"/>
        <end position="414"/>
    </location>
</feature>
<protein>
    <recommendedName>
        <fullName evidence="9">Gustatory receptor</fullName>
    </recommendedName>
</protein>
<evidence type="ECO:0000313" key="8">
    <source>
        <dbReference type="Proteomes" id="UP000499080"/>
    </source>
</evidence>
<sequence>MDMYCKVKTKQSIMSETLNILTYGPLPMMEASIPKKKHSLYPVLKSFLIFGIDVEQQENFVNSGRFAFKTWSVIITLCYHYFLISDLSWYIRRSVQENAIAESTSVWTAVLTYDLFLLNKKNISKTVRFVQVQTMRLTEKERKRFEKIVLTVCCIVWIYVCMFVIQHGAFKHRESYGEFHTTTLLHMVYKKLDNPWCTVFAKLDKCFESFFIQGFLTLTMALYILLCLSAKLWFKTFQQYFKTHIATNHNIEEGGHMLDVGQFNSSYQSLAKNVERFDNGFSQIVGIWLLMIFVTLCVRIVSVLNPLTTTTQQMLTVIVMTFSRALTALVGTSFAADAVYNESLKAISILFKVTISENTMWKNSTFFGIHLALMRYSFYPTQLTVWKFARLNRGFLMTCLGMMATYIIIAIQLYPNAMKGIESL</sequence>
<keyword evidence="8" id="KW-1185">Reference proteome</keyword>
<evidence type="ECO:0000256" key="6">
    <source>
        <dbReference type="SAM" id="Phobius"/>
    </source>
</evidence>
<dbReference type="PANTHER" id="PTHR21421:SF29">
    <property type="entry name" value="GUSTATORY RECEPTOR 5A FOR TREHALOSE-RELATED"/>
    <property type="match status" value="1"/>
</dbReference>
<keyword evidence="2 6" id="KW-0812">Transmembrane</keyword>
<name>A0A4Y2BIY5_ARAVE</name>
<keyword evidence="4 6" id="KW-0472">Membrane</keyword>
<evidence type="ECO:0000313" key="7">
    <source>
        <dbReference type="EMBL" id="GBL92221.1"/>
    </source>
</evidence>
<dbReference type="GO" id="GO:0007606">
    <property type="term" value="P:sensory perception of chemical stimulus"/>
    <property type="evidence" value="ECO:0007669"/>
    <property type="project" value="TreeGrafter"/>
</dbReference>
<feature type="transmembrane region" description="Helical" evidence="6">
    <location>
        <begin position="281"/>
        <end position="302"/>
    </location>
</feature>
<dbReference type="Proteomes" id="UP000499080">
    <property type="component" value="Unassembled WGS sequence"/>
</dbReference>
<accession>A0A4Y2BIY5</accession>
<comment type="subcellular location">
    <subcellularLocation>
        <location evidence="1">Membrane</location>
        <topology evidence="1">Multi-pass membrane protein</topology>
    </subcellularLocation>
</comment>
<reference evidence="7 8" key="1">
    <citation type="journal article" date="2019" name="Sci. Rep.">
        <title>Orb-weaving spider Araneus ventricosus genome elucidates the spidroin gene catalogue.</title>
        <authorList>
            <person name="Kono N."/>
            <person name="Nakamura H."/>
            <person name="Ohtoshi R."/>
            <person name="Moran D.A.P."/>
            <person name="Shinohara A."/>
            <person name="Yoshida Y."/>
            <person name="Fujiwara M."/>
            <person name="Mori M."/>
            <person name="Tomita M."/>
            <person name="Arakawa K."/>
        </authorList>
    </citation>
    <scope>NUCLEOTIDE SEQUENCE [LARGE SCALE GENOMIC DNA]</scope>
</reference>